<organism evidence="2 3">
    <name type="scientific">Sporosarcina limicola</name>
    <dbReference type="NCBI Taxonomy" id="34101"/>
    <lineage>
        <taxon>Bacteria</taxon>
        <taxon>Bacillati</taxon>
        <taxon>Bacillota</taxon>
        <taxon>Bacilli</taxon>
        <taxon>Bacillales</taxon>
        <taxon>Caryophanaceae</taxon>
        <taxon>Sporosarcina</taxon>
    </lineage>
</organism>
<dbReference type="RefSeq" id="WP_420826537.1">
    <property type="nucleotide sequence ID" value="NZ_JADBEL010000003.1"/>
</dbReference>
<comment type="caution">
    <text evidence="2">The sequence shown here is derived from an EMBL/GenBank/DDBJ whole genome shotgun (WGS) entry which is preliminary data.</text>
</comment>
<sequence length="179" mass="21071">MIVWFRHLPQISMDLLEWIPFIKNNWFRKHFMKFVYLLQIIIFLTACFFNTWFPSINLFALILIGIFVFIIHEVLHILVISKKGDISLTFRGTYFWLHTNAVLSKMRFLVFMSLPLLVLSGVPAIMSFYVSGNLKAILLFITWLNLWISGSDIINSFLIAIKPKNAVFCRGYYRVQKNP</sequence>
<accession>A0A927MIJ6</accession>
<feature type="transmembrane region" description="Helical" evidence="1">
    <location>
        <begin position="136"/>
        <end position="161"/>
    </location>
</feature>
<feature type="transmembrane region" description="Helical" evidence="1">
    <location>
        <begin position="108"/>
        <end position="130"/>
    </location>
</feature>
<keyword evidence="1" id="KW-1133">Transmembrane helix</keyword>
<dbReference type="EMBL" id="JADBEL010000003">
    <property type="protein sequence ID" value="MBE1553807.1"/>
    <property type="molecule type" value="Genomic_DNA"/>
</dbReference>
<keyword evidence="1" id="KW-0472">Membrane</keyword>
<keyword evidence="3" id="KW-1185">Reference proteome</keyword>
<dbReference type="AlphaFoldDB" id="A0A927MIJ6"/>
<dbReference type="Pfam" id="PF11667">
    <property type="entry name" value="DUF3267"/>
    <property type="match status" value="1"/>
</dbReference>
<feature type="transmembrane region" description="Helical" evidence="1">
    <location>
        <begin position="34"/>
        <end position="53"/>
    </location>
</feature>
<dbReference type="Proteomes" id="UP000658225">
    <property type="component" value="Unassembled WGS sequence"/>
</dbReference>
<proteinExistence type="predicted"/>
<name>A0A927MIJ6_9BACL</name>
<keyword evidence="1" id="KW-0812">Transmembrane</keyword>
<reference evidence="2" key="1">
    <citation type="submission" date="2020-10" db="EMBL/GenBank/DDBJ databases">
        <title>Genomic Encyclopedia of Type Strains, Phase IV (KMG-IV): sequencing the most valuable type-strain genomes for metagenomic binning, comparative biology and taxonomic classification.</title>
        <authorList>
            <person name="Goeker M."/>
        </authorList>
    </citation>
    <scope>NUCLEOTIDE SEQUENCE</scope>
    <source>
        <strain evidence="2">DSM 13886</strain>
    </source>
</reference>
<protein>
    <recommendedName>
        <fullName evidence="4">DUF3267 domain-containing protein</fullName>
    </recommendedName>
</protein>
<evidence type="ECO:0000313" key="2">
    <source>
        <dbReference type="EMBL" id="MBE1553807.1"/>
    </source>
</evidence>
<feature type="transmembrane region" description="Helical" evidence="1">
    <location>
        <begin position="59"/>
        <end position="81"/>
    </location>
</feature>
<evidence type="ECO:0000256" key="1">
    <source>
        <dbReference type="SAM" id="Phobius"/>
    </source>
</evidence>
<dbReference type="InterPro" id="IPR021683">
    <property type="entry name" value="DUF3267"/>
</dbReference>
<gene>
    <name evidence="2" type="ORF">H4683_000881</name>
</gene>
<evidence type="ECO:0008006" key="4">
    <source>
        <dbReference type="Google" id="ProtNLM"/>
    </source>
</evidence>
<evidence type="ECO:0000313" key="3">
    <source>
        <dbReference type="Proteomes" id="UP000658225"/>
    </source>
</evidence>